<evidence type="ECO:0000256" key="1">
    <source>
        <dbReference type="ARBA" id="ARBA00022737"/>
    </source>
</evidence>
<dbReference type="Proteomes" id="UP000036681">
    <property type="component" value="Unplaced"/>
</dbReference>
<evidence type="ECO:0000313" key="3">
    <source>
        <dbReference type="Proteomes" id="UP000036681"/>
    </source>
</evidence>
<feature type="region of interest" description="Disordered" evidence="2">
    <location>
        <begin position="38"/>
        <end position="57"/>
    </location>
</feature>
<dbReference type="InterPro" id="IPR011989">
    <property type="entry name" value="ARM-like"/>
</dbReference>
<dbReference type="GO" id="GO:0030688">
    <property type="term" value="C:preribosome, small subunit precursor"/>
    <property type="evidence" value="ECO:0007669"/>
    <property type="project" value="TreeGrafter"/>
</dbReference>
<dbReference type="WBParaSite" id="ALUE_0001214501-mRNA-1">
    <property type="protein sequence ID" value="ALUE_0001214501-mRNA-1"/>
    <property type="gene ID" value="ALUE_0001214501"/>
</dbReference>
<evidence type="ECO:0000256" key="2">
    <source>
        <dbReference type="SAM" id="MobiDB-lite"/>
    </source>
</evidence>
<organism evidence="3 4">
    <name type="scientific">Ascaris lumbricoides</name>
    <name type="common">Giant roundworm</name>
    <dbReference type="NCBI Taxonomy" id="6252"/>
    <lineage>
        <taxon>Eukaryota</taxon>
        <taxon>Metazoa</taxon>
        <taxon>Ecdysozoa</taxon>
        <taxon>Nematoda</taxon>
        <taxon>Chromadorea</taxon>
        <taxon>Rhabditida</taxon>
        <taxon>Spirurina</taxon>
        <taxon>Ascaridomorpha</taxon>
        <taxon>Ascaridoidea</taxon>
        <taxon>Ascarididae</taxon>
        <taxon>Ascaris</taxon>
    </lineage>
</organism>
<dbReference type="GO" id="GO:0003723">
    <property type="term" value="F:RNA binding"/>
    <property type="evidence" value="ECO:0007669"/>
    <property type="project" value="InterPro"/>
</dbReference>
<dbReference type="Pfam" id="PF22493">
    <property type="entry name" value="PUF_NOP9"/>
    <property type="match status" value="1"/>
</dbReference>
<dbReference type="PANTHER" id="PTHR13102:SF0">
    <property type="entry name" value="NUCLEOLAR PROTEIN 9"/>
    <property type="match status" value="1"/>
</dbReference>
<protein>
    <submittedName>
        <fullName evidence="4">MI domain-containing protein</fullName>
    </submittedName>
</protein>
<sequence>MTRKRKQIENVQQAGTSIPVFSHHADAIYSSQYLSSRAGYGPAKDKASNDYDGSGFNGYGASKRRKKAFRNDRSENNDFKSEFERKYGYENKHMHKTSRKDEKLQDEHKIEETNESMKTFPSELVSYLKNCASSIEEDQDEMGETIREKCLEECSGMEMELCFYESSSRLIEKIFKGSRKGACRWMETFLKLKKIRQFEALCTGCVCRCLETLIFALSTSLDVQMIEQLTDLIVDGWNDLVIDANASHFIRSLIRVILELPKLARNSSKNIAGQLNLFPDEWMINNEEQMRKKAKEFFKNLQMRRNFEKIINLTLDYNLMHDFMDMEAVSLLMQEMIEYDYFLKTTKTNEFLTRSLEYPTSVLKQWKGRQSSRVWQIIVKRAADIFDELLDNLVDIYEHKKWSVIKGLIQAAARHECHQSALLLRLRALFNSSKKSTKHAFLPNVFTLNAAEVVQGADGRVNFDISKGNLHGSLLLQDLLALKHNKTVVYSMLSLSKKTILELAHDQKGSYVLQAFIKSPFVNDEDKFPPAAFLKKKWWDLIDDNIASHVFDAIWDNGLFTIDEKQQIMMTLCDAQKQKKWWDLIDDNIASHVFDAIWDNGLFTIDEKQQIMMTLCDAQKQKKSSLQRIILRRLDARGFLENRNKWLQTEMKRMHNSKKATK</sequence>
<reference evidence="4" key="1">
    <citation type="submission" date="2023-03" db="UniProtKB">
        <authorList>
            <consortium name="WormBaseParasite"/>
        </authorList>
    </citation>
    <scope>IDENTIFICATION</scope>
</reference>
<dbReference type="GO" id="GO:0005730">
    <property type="term" value="C:nucleolus"/>
    <property type="evidence" value="ECO:0007669"/>
    <property type="project" value="TreeGrafter"/>
</dbReference>
<keyword evidence="3" id="KW-1185">Reference proteome</keyword>
<dbReference type="InterPro" id="IPR016024">
    <property type="entry name" value="ARM-type_fold"/>
</dbReference>
<dbReference type="GO" id="GO:0000447">
    <property type="term" value="P:endonucleolytic cleavage in ITS1 to separate SSU-rRNA from 5.8S rRNA and LSU-rRNA from tricistronic rRNA transcript (SSU-rRNA, 5.8S rRNA, LSU-rRNA)"/>
    <property type="evidence" value="ECO:0007669"/>
    <property type="project" value="TreeGrafter"/>
</dbReference>
<proteinExistence type="predicted"/>
<dbReference type="GO" id="GO:0030686">
    <property type="term" value="C:90S preribosome"/>
    <property type="evidence" value="ECO:0007669"/>
    <property type="project" value="TreeGrafter"/>
</dbReference>
<dbReference type="SUPFAM" id="SSF48371">
    <property type="entry name" value="ARM repeat"/>
    <property type="match status" value="1"/>
</dbReference>
<dbReference type="InterPro" id="IPR040000">
    <property type="entry name" value="NOP9"/>
</dbReference>
<dbReference type="AlphaFoldDB" id="A0A9J2PQ09"/>
<dbReference type="GO" id="GO:0000056">
    <property type="term" value="P:ribosomal small subunit export from nucleus"/>
    <property type="evidence" value="ECO:0007669"/>
    <property type="project" value="TreeGrafter"/>
</dbReference>
<keyword evidence="1" id="KW-0677">Repeat</keyword>
<dbReference type="Gene3D" id="1.25.10.10">
    <property type="entry name" value="Leucine-rich Repeat Variant"/>
    <property type="match status" value="1"/>
</dbReference>
<accession>A0A9J2PQ09</accession>
<name>A0A9J2PQ09_ASCLU</name>
<evidence type="ECO:0000313" key="4">
    <source>
        <dbReference type="WBParaSite" id="ALUE_0001214501-mRNA-1"/>
    </source>
</evidence>
<dbReference type="GO" id="GO:0000472">
    <property type="term" value="P:endonucleolytic cleavage to generate mature 5'-end of SSU-rRNA from (SSU-rRNA, 5.8S rRNA, LSU-rRNA)"/>
    <property type="evidence" value="ECO:0007669"/>
    <property type="project" value="TreeGrafter"/>
</dbReference>
<dbReference type="PANTHER" id="PTHR13102">
    <property type="entry name" value="NUCLEOLAR PROTEIN 9"/>
    <property type="match status" value="1"/>
</dbReference>
<dbReference type="InterPro" id="IPR001313">
    <property type="entry name" value="Pumilio_RNA-bd_rpt"/>
</dbReference>
<dbReference type="GO" id="GO:0000480">
    <property type="term" value="P:endonucleolytic cleavage in 5'-ETS of tricistronic rRNA transcript (SSU-rRNA, 5.8S rRNA, LSU-rRNA)"/>
    <property type="evidence" value="ECO:0007669"/>
    <property type="project" value="TreeGrafter"/>
</dbReference>